<keyword evidence="2 3" id="KW-0067">ATP-binding</keyword>
<dbReference type="InterPro" id="IPR011009">
    <property type="entry name" value="Kinase-like_dom_sf"/>
</dbReference>
<dbReference type="InterPro" id="IPR043502">
    <property type="entry name" value="DNA/RNA_pol_sf"/>
</dbReference>
<accession>A0ABQ5D7P2</accession>
<dbReference type="SUPFAM" id="SSF56672">
    <property type="entry name" value="DNA/RNA polymerases"/>
    <property type="match status" value="1"/>
</dbReference>
<proteinExistence type="predicted"/>
<dbReference type="Pfam" id="PF13968">
    <property type="entry name" value="DUF4220"/>
    <property type="match status" value="1"/>
</dbReference>
<dbReference type="InterPro" id="IPR017441">
    <property type="entry name" value="Protein_kinase_ATP_BS"/>
</dbReference>
<feature type="signal peptide" evidence="4">
    <location>
        <begin position="1"/>
        <end position="18"/>
    </location>
</feature>
<gene>
    <name evidence="6" type="ORF">Tco_0925411</name>
</gene>
<dbReference type="Gene3D" id="1.10.510.10">
    <property type="entry name" value="Transferase(Phosphotransferase) domain 1"/>
    <property type="match status" value="1"/>
</dbReference>
<reference evidence="6" key="1">
    <citation type="journal article" date="2022" name="Int. J. Mol. Sci.">
        <title>Draft Genome of Tanacetum Coccineum: Genomic Comparison of Closely Related Tanacetum-Family Plants.</title>
        <authorList>
            <person name="Yamashiro T."/>
            <person name="Shiraishi A."/>
            <person name="Nakayama K."/>
            <person name="Satake H."/>
        </authorList>
    </citation>
    <scope>NUCLEOTIDE SEQUENCE</scope>
</reference>
<evidence type="ECO:0000256" key="2">
    <source>
        <dbReference type="ARBA" id="ARBA00022840"/>
    </source>
</evidence>
<evidence type="ECO:0000313" key="6">
    <source>
        <dbReference type="EMBL" id="GJT34992.1"/>
    </source>
</evidence>
<evidence type="ECO:0000256" key="4">
    <source>
        <dbReference type="SAM" id="SignalP"/>
    </source>
</evidence>
<dbReference type="PROSITE" id="PS00107">
    <property type="entry name" value="PROTEIN_KINASE_ATP"/>
    <property type="match status" value="1"/>
</dbReference>
<evidence type="ECO:0000256" key="1">
    <source>
        <dbReference type="ARBA" id="ARBA00022741"/>
    </source>
</evidence>
<feature type="domain" description="Protein kinase" evidence="5">
    <location>
        <begin position="123"/>
        <end position="418"/>
    </location>
</feature>
<dbReference type="InterPro" id="IPR025315">
    <property type="entry name" value="DUF4220"/>
</dbReference>
<evidence type="ECO:0000313" key="7">
    <source>
        <dbReference type="Proteomes" id="UP001151760"/>
    </source>
</evidence>
<dbReference type="InterPro" id="IPR000719">
    <property type="entry name" value="Prot_kinase_dom"/>
</dbReference>
<feature type="chain" id="PRO_5046378177" evidence="4">
    <location>
        <begin position="19"/>
        <end position="583"/>
    </location>
</feature>
<dbReference type="EMBL" id="BQNB010015012">
    <property type="protein sequence ID" value="GJT34992.1"/>
    <property type="molecule type" value="Genomic_DNA"/>
</dbReference>
<dbReference type="InterPro" id="IPR050528">
    <property type="entry name" value="L-type_Lectin-RKs"/>
</dbReference>
<keyword evidence="1 3" id="KW-0547">Nucleotide-binding</keyword>
<keyword evidence="4" id="KW-0732">Signal</keyword>
<evidence type="ECO:0000259" key="5">
    <source>
        <dbReference type="PROSITE" id="PS50011"/>
    </source>
</evidence>
<dbReference type="Pfam" id="PF00069">
    <property type="entry name" value="Pkinase"/>
    <property type="match status" value="1"/>
</dbReference>
<sequence>MKQMGAKSIDWIATVALGLLVGQQGNSSSSDNTKNEYGDLMLMAFWAPYLQLHLGGPDAIIAFALADNELWRACAFLWMRKKKTREVEAKETRFDIEMDNEFEMGIRPNRFTYHELARATGDFAKNEKLGEGSYGGVYKGFMKDSKTFIAVKRVSKSSKHGIKEYVSEVKIVSRLRHRNQVQLELLLAYEYMEIGRLDSHLFKAKSLLTWGTRYKIANGLESALMYLHEKCEQCVLHRYIKASNVTLDSNFNSKLGDFRLAKLVDHEKGLQTTMLAGNLGYMAPECVVTRKLTMALLENGFVQSKFDYSFFTKKSDKVFIALLVYMDDILITGNYFTKIVKFKLFLKSKFQIKDLGKLKYFLGIEVLDNKEGICLSQRKYCLELLHEYGLLVAKHVDTHLHKNTTLNHIETDDDHLLIILEIIRSLWYMHAPLVSHLDAVLVVLRYLKGSLRSGIQINKSGNLKLRAYADSDSARCHATRKSISEYRSMASATCEFRVKDLLSIIMYCDNSSALQIAANPVLHVKSKHFEIYVHLVREKVASGVIKTEKIQSSQKIADVLTEALDIEQPLQEKGGLGCCYLQQ</sequence>
<feature type="binding site" evidence="3">
    <location>
        <position position="152"/>
    </location>
    <ligand>
        <name>ATP</name>
        <dbReference type="ChEBI" id="CHEBI:30616"/>
    </ligand>
</feature>
<evidence type="ECO:0000256" key="3">
    <source>
        <dbReference type="PROSITE-ProRule" id="PRU10141"/>
    </source>
</evidence>
<dbReference type="CDD" id="cd09272">
    <property type="entry name" value="RNase_HI_RT_Ty1"/>
    <property type="match status" value="1"/>
</dbReference>
<organism evidence="6 7">
    <name type="scientific">Tanacetum coccineum</name>
    <dbReference type="NCBI Taxonomy" id="301880"/>
    <lineage>
        <taxon>Eukaryota</taxon>
        <taxon>Viridiplantae</taxon>
        <taxon>Streptophyta</taxon>
        <taxon>Embryophyta</taxon>
        <taxon>Tracheophyta</taxon>
        <taxon>Spermatophyta</taxon>
        <taxon>Magnoliopsida</taxon>
        <taxon>eudicotyledons</taxon>
        <taxon>Gunneridae</taxon>
        <taxon>Pentapetalae</taxon>
        <taxon>asterids</taxon>
        <taxon>campanulids</taxon>
        <taxon>Asterales</taxon>
        <taxon>Asteraceae</taxon>
        <taxon>Asteroideae</taxon>
        <taxon>Anthemideae</taxon>
        <taxon>Anthemidinae</taxon>
        <taxon>Tanacetum</taxon>
    </lineage>
</organism>
<dbReference type="Proteomes" id="UP001151760">
    <property type="component" value="Unassembled WGS sequence"/>
</dbReference>
<comment type="caution">
    <text evidence="6">The sequence shown here is derived from an EMBL/GenBank/DDBJ whole genome shotgun (WGS) entry which is preliminary data.</text>
</comment>
<keyword evidence="7" id="KW-1185">Reference proteome</keyword>
<dbReference type="SUPFAM" id="SSF56112">
    <property type="entry name" value="Protein kinase-like (PK-like)"/>
    <property type="match status" value="1"/>
</dbReference>
<reference evidence="6" key="2">
    <citation type="submission" date="2022-01" db="EMBL/GenBank/DDBJ databases">
        <authorList>
            <person name="Yamashiro T."/>
            <person name="Shiraishi A."/>
            <person name="Satake H."/>
            <person name="Nakayama K."/>
        </authorList>
    </citation>
    <scope>NUCLEOTIDE SEQUENCE</scope>
</reference>
<dbReference type="PANTHER" id="PTHR27007">
    <property type="match status" value="1"/>
</dbReference>
<dbReference type="PROSITE" id="PS50011">
    <property type="entry name" value="PROTEIN_KINASE_DOM"/>
    <property type="match status" value="1"/>
</dbReference>
<name>A0ABQ5D7P2_9ASTR</name>
<protein>
    <submittedName>
        <fullName evidence="6">L-type lectin-domain containing receptor kinase IX.1-like protein</fullName>
    </submittedName>
</protein>
<dbReference type="Gene3D" id="3.30.200.20">
    <property type="entry name" value="Phosphorylase Kinase, domain 1"/>
    <property type="match status" value="1"/>
</dbReference>